<accession>K4AH88</accession>
<dbReference type="InParanoid" id="K4AH88"/>
<keyword evidence="2" id="KW-1185">Reference proteome</keyword>
<dbReference type="Proteomes" id="UP000004995">
    <property type="component" value="Unassembled WGS sequence"/>
</dbReference>
<reference evidence="1" key="2">
    <citation type="submission" date="2018-08" db="UniProtKB">
        <authorList>
            <consortium name="EnsemblPlants"/>
        </authorList>
    </citation>
    <scope>IDENTIFICATION</scope>
    <source>
        <strain evidence="1">Yugu1</strain>
    </source>
</reference>
<dbReference type="Gramene" id="KQK89352">
    <property type="protein sequence ID" value="KQK89352"/>
    <property type="gene ID" value="SETIT_038245mg"/>
</dbReference>
<evidence type="ECO:0000313" key="2">
    <source>
        <dbReference type="Proteomes" id="UP000004995"/>
    </source>
</evidence>
<reference evidence="2" key="1">
    <citation type="journal article" date="2012" name="Nat. Biotechnol.">
        <title>Reference genome sequence of the model plant Setaria.</title>
        <authorList>
            <person name="Bennetzen J.L."/>
            <person name="Schmutz J."/>
            <person name="Wang H."/>
            <person name="Percifield R."/>
            <person name="Hawkins J."/>
            <person name="Pontaroli A.C."/>
            <person name="Estep M."/>
            <person name="Feng L."/>
            <person name="Vaughn J.N."/>
            <person name="Grimwood J."/>
            <person name="Jenkins J."/>
            <person name="Barry K."/>
            <person name="Lindquist E."/>
            <person name="Hellsten U."/>
            <person name="Deshpande S."/>
            <person name="Wang X."/>
            <person name="Wu X."/>
            <person name="Mitros T."/>
            <person name="Triplett J."/>
            <person name="Yang X."/>
            <person name="Ye C.Y."/>
            <person name="Mauro-Herrera M."/>
            <person name="Wang L."/>
            <person name="Li P."/>
            <person name="Sharma M."/>
            <person name="Sharma R."/>
            <person name="Ronald P.C."/>
            <person name="Panaud O."/>
            <person name="Kellogg E.A."/>
            <person name="Brutnell T.P."/>
            <person name="Doust A.N."/>
            <person name="Tuskan G.A."/>
            <person name="Rokhsar D."/>
            <person name="Devos K.M."/>
        </authorList>
    </citation>
    <scope>NUCLEOTIDE SEQUENCE [LARGE SCALE GENOMIC DNA]</scope>
    <source>
        <strain evidence="2">cv. Yugu1</strain>
    </source>
</reference>
<dbReference type="AlphaFoldDB" id="K4AH88"/>
<dbReference type="HOGENOM" id="CLU_2445033_0_0_1"/>
<proteinExistence type="predicted"/>
<name>K4AH88_SETIT</name>
<evidence type="ECO:0000313" key="1">
    <source>
        <dbReference type="EnsemblPlants" id="KQK89352"/>
    </source>
</evidence>
<sequence>MVSMETFSNFCHEGSIWFPWKRFLQVASKLDFNTSLVLIWPIGIMEKIMPHLFTNKLCTFICYKLVYRLDCICTFFSLLYSSKFTVLGQK</sequence>
<dbReference type="EnsemblPlants" id="KQK89352">
    <property type="protein sequence ID" value="KQK89352"/>
    <property type="gene ID" value="SETIT_038245mg"/>
</dbReference>
<protein>
    <submittedName>
        <fullName evidence="1">Uncharacterized protein</fullName>
    </submittedName>
</protein>
<organism evidence="1 2">
    <name type="scientific">Setaria italica</name>
    <name type="common">Foxtail millet</name>
    <name type="synonym">Panicum italicum</name>
    <dbReference type="NCBI Taxonomy" id="4555"/>
    <lineage>
        <taxon>Eukaryota</taxon>
        <taxon>Viridiplantae</taxon>
        <taxon>Streptophyta</taxon>
        <taxon>Embryophyta</taxon>
        <taxon>Tracheophyta</taxon>
        <taxon>Spermatophyta</taxon>
        <taxon>Magnoliopsida</taxon>
        <taxon>Liliopsida</taxon>
        <taxon>Poales</taxon>
        <taxon>Poaceae</taxon>
        <taxon>PACMAD clade</taxon>
        <taxon>Panicoideae</taxon>
        <taxon>Panicodae</taxon>
        <taxon>Paniceae</taxon>
        <taxon>Cenchrinae</taxon>
        <taxon>Setaria</taxon>
    </lineage>
</organism>
<dbReference type="EMBL" id="AGNK02005667">
    <property type="status" value="NOT_ANNOTATED_CDS"/>
    <property type="molecule type" value="Genomic_DNA"/>
</dbReference>